<proteinExistence type="predicted"/>
<keyword evidence="2" id="KW-1185">Reference proteome</keyword>
<evidence type="ECO:0000313" key="2">
    <source>
        <dbReference type="Proteomes" id="UP000784294"/>
    </source>
</evidence>
<organism evidence="1 2">
    <name type="scientific">Protopolystoma xenopodis</name>
    <dbReference type="NCBI Taxonomy" id="117903"/>
    <lineage>
        <taxon>Eukaryota</taxon>
        <taxon>Metazoa</taxon>
        <taxon>Spiralia</taxon>
        <taxon>Lophotrochozoa</taxon>
        <taxon>Platyhelminthes</taxon>
        <taxon>Monogenea</taxon>
        <taxon>Polyopisthocotylea</taxon>
        <taxon>Polystomatidea</taxon>
        <taxon>Polystomatidae</taxon>
        <taxon>Protopolystoma</taxon>
    </lineage>
</organism>
<reference evidence="1" key="1">
    <citation type="submission" date="2018-11" db="EMBL/GenBank/DDBJ databases">
        <authorList>
            <consortium name="Pathogen Informatics"/>
        </authorList>
    </citation>
    <scope>NUCLEOTIDE SEQUENCE</scope>
</reference>
<dbReference type="AlphaFoldDB" id="A0A448WKS6"/>
<comment type="caution">
    <text evidence="1">The sequence shown here is derived from an EMBL/GenBank/DDBJ whole genome shotgun (WGS) entry which is preliminary data.</text>
</comment>
<gene>
    <name evidence="1" type="ORF">PXEA_LOCUS7631</name>
</gene>
<accession>A0A448WKS6</accession>
<dbReference type="EMBL" id="CAAALY010020303">
    <property type="protein sequence ID" value="VEL14191.1"/>
    <property type="molecule type" value="Genomic_DNA"/>
</dbReference>
<name>A0A448WKS6_9PLAT</name>
<dbReference type="Proteomes" id="UP000784294">
    <property type="component" value="Unassembled WGS sequence"/>
</dbReference>
<protein>
    <submittedName>
        <fullName evidence="1">Uncharacterized protein</fullName>
    </submittedName>
</protein>
<dbReference type="OrthoDB" id="1854502at2759"/>
<sequence length="233" mass="24690">MVGPTYSPSAVSLPEVAASHHSSEANMVGRVSRSPEAHSPPIVHRPNFSTTSSIRPTFFSTSLTSAMPSTSTGAKTIINNTVSQSSIPITTSSLSTTSISLSPSSLLSKPNLTSDNLCSNSEVDLRRASSSCINYLSETGSSRLWPGEPVADPKVEEATVTDTCHAGVRRFSLTCGSLTPMGLEPSGLSSPFVDSPFISPEPLQGTLSKRRKWPMKGWHKKGVQYTGEASPVH</sequence>
<evidence type="ECO:0000313" key="1">
    <source>
        <dbReference type="EMBL" id="VEL14191.1"/>
    </source>
</evidence>